<name>A0A382VKH3_9ZZZZ</name>
<feature type="non-terminal residue" evidence="1">
    <location>
        <position position="58"/>
    </location>
</feature>
<accession>A0A382VKH3</accession>
<organism evidence="1">
    <name type="scientific">marine metagenome</name>
    <dbReference type="NCBI Taxonomy" id="408172"/>
    <lineage>
        <taxon>unclassified sequences</taxon>
        <taxon>metagenomes</taxon>
        <taxon>ecological metagenomes</taxon>
    </lineage>
</organism>
<protein>
    <submittedName>
        <fullName evidence="1">Uncharacterized protein</fullName>
    </submittedName>
</protein>
<evidence type="ECO:0000313" key="1">
    <source>
        <dbReference type="EMBL" id="SVD47029.1"/>
    </source>
</evidence>
<gene>
    <name evidence="1" type="ORF">METZ01_LOCUS399883</name>
</gene>
<dbReference type="AlphaFoldDB" id="A0A382VKH3"/>
<proteinExistence type="predicted"/>
<reference evidence="1" key="1">
    <citation type="submission" date="2018-05" db="EMBL/GenBank/DDBJ databases">
        <authorList>
            <person name="Lanie J.A."/>
            <person name="Ng W.-L."/>
            <person name="Kazmierczak K.M."/>
            <person name="Andrzejewski T.M."/>
            <person name="Davidsen T.M."/>
            <person name="Wayne K.J."/>
            <person name="Tettelin H."/>
            <person name="Glass J.I."/>
            <person name="Rusch D."/>
            <person name="Podicherti R."/>
            <person name="Tsui H.-C.T."/>
            <person name="Winkler M.E."/>
        </authorList>
    </citation>
    <scope>NUCLEOTIDE SEQUENCE</scope>
</reference>
<sequence>MLNVSFKAAEALIHGLAQRDLEPGKSFRLTFDGTKFDIVPDAIKVSDKVVEHNSIPVL</sequence>
<dbReference type="EMBL" id="UINC01152706">
    <property type="protein sequence ID" value="SVD47029.1"/>
    <property type="molecule type" value="Genomic_DNA"/>
</dbReference>